<dbReference type="PANTHER" id="PTHR42783:SF3">
    <property type="entry name" value="GLUTAMATE SYNTHASE [NADPH] SMALL CHAIN-RELATED"/>
    <property type="match status" value="1"/>
</dbReference>
<organism evidence="3 4">
    <name type="scientific">Tectimicrobiota bacterium</name>
    <dbReference type="NCBI Taxonomy" id="2528274"/>
    <lineage>
        <taxon>Bacteria</taxon>
        <taxon>Pseudomonadati</taxon>
        <taxon>Nitrospinota/Tectimicrobiota group</taxon>
        <taxon>Candidatus Tectimicrobiota</taxon>
    </lineage>
</organism>
<dbReference type="SUPFAM" id="SSF46548">
    <property type="entry name" value="alpha-helical ferredoxin"/>
    <property type="match status" value="2"/>
</dbReference>
<sequence>MTVEAKRGKGAIMPPCWAACPAGAKPHGYIALIAQGKFEQALSLFRKDNPLAGICGRVCPHPCERECERGKVDQPIAIAALKRFMADYELQHNPKRPAPLPTTRTEKVAVVGSGPAGLIAAYHLRKMGYGVTLFESLPVLGGMLSVGIPRNRLPQEIINYETGYIQALGVEMKTGVTVGKEISLEELQKEYQAIFFATGAHKGLKLGIEGEDGFEGFLDCITLLRRVNLGDPTKPGEKVCVIGGGNAAIDAARTALRLGCSDVNIVYRRSRKEMPANSWEVEEAEFEGVKIHYLAAPVRILGANGKVTGMECIRMDLGEPDSSGRRRPVPVKGSEFVVECDVIVPAISQEPELSFLPENHGLEISKWNSFVIGEGTFMTNQPGIFAGGDSVTGPATVIEAVTAGHKAALMIDKYLRGEVLVKPDSNGKRIARFSQEQINEIEKSAHQEMAKLPLAERQGNFQEVELGFSEEQAISEAKRCLECRVKGKVIQEK</sequence>
<dbReference type="Gene3D" id="3.50.50.60">
    <property type="entry name" value="FAD/NAD(P)-binding domain"/>
    <property type="match status" value="2"/>
</dbReference>
<dbReference type="Pfam" id="PF07992">
    <property type="entry name" value="Pyr_redox_2"/>
    <property type="match status" value="1"/>
</dbReference>
<dbReference type="Pfam" id="PF14691">
    <property type="entry name" value="Fer4_20"/>
    <property type="match status" value="1"/>
</dbReference>
<comment type="caution">
    <text evidence="3">The sequence shown here is derived from an EMBL/GenBank/DDBJ whole genome shotgun (WGS) entry which is preliminary data.</text>
</comment>
<evidence type="ECO:0000259" key="1">
    <source>
        <dbReference type="Pfam" id="PF07992"/>
    </source>
</evidence>
<accession>A0A932CM64</accession>
<name>A0A932CM64_UNCTE</name>
<dbReference type="EMBL" id="JACPRF010000119">
    <property type="protein sequence ID" value="MBI2875996.1"/>
    <property type="molecule type" value="Genomic_DNA"/>
</dbReference>
<dbReference type="InterPro" id="IPR023753">
    <property type="entry name" value="FAD/NAD-binding_dom"/>
</dbReference>
<protein>
    <submittedName>
        <fullName evidence="3">FAD-dependent oxidoreductase</fullName>
    </submittedName>
</protein>
<evidence type="ECO:0000313" key="4">
    <source>
        <dbReference type="Proteomes" id="UP000769766"/>
    </source>
</evidence>
<dbReference type="GO" id="GO:0051536">
    <property type="term" value="F:iron-sulfur cluster binding"/>
    <property type="evidence" value="ECO:0007669"/>
    <property type="project" value="InterPro"/>
</dbReference>
<proteinExistence type="predicted"/>
<gene>
    <name evidence="3" type="ORF">HYY20_03870</name>
</gene>
<dbReference type="PANTHER" id="PTHR42783">
    <property type="entry name" value="GLUTAMATE SYNTHASE [NADPH] SMALL CHAIN"/>
    <property type="match status" value="1"/>
</dbReference>
<dbReference type="Gene3D" id="1.10.1060.10">
    <property type="entry name" value="Alpha-helical ferredoxin"/>
    <property type="match status" value="2"/>
</dbReference>
<dbReference type="InterPro" id="IPR036188">
    <property type="entry name" value="FAD/NAD-bd_sf"/>
</dbReference>
<dbReference type="Proteomes" id="UP000769766">
    <property type="component" value="Unassembled WGS sequence"/>
</dbReference>
<evidence type="ECO:0000313" key="3">
    <source>
        <dbReference type="EMBL" id="MBI2875996.1"/>
    </source>
</evidence>
<dbReference type="AlphaFoldDB" id="A0A932CM64"/>
<reference evidence="3" key="1">
    <citation type="submission" date="2020-07" db="EMBL/GenBank/DDBJ databases">
        <title>Huge and variable diversity of episymbiotic CPR bacteria and DPANN archaea in groundwater ecosystems.</title>
        <authorList>
            <person name="He C.Y."/>
            <person name="Keren R."/>
            <person name="Whittaker M."/>
            <person name="Farag I.F."/>
            <person name="Doudna J."/>
            <person name="Cate J.H.D."/>
            <person name="Banfield J.F."/>
        </authorList>
    </citation>
    <scope>NUCLEOTIDE SEQUENCE</scope>
    <source>
        <strain evidence="3">NC_groundwater_672_Ag_B-0.1um_62_36</strain>
    </source>
</reference>
<evidence type="ECO:0000259" key="2">
    <source>
        <dbReference type="Pfam" id="PF14691"/>
    </source>
</evidence>
<feature type="domain" description="FAD/NAD(P)-binding" evidence="1">
    <location>
        <begin position="107"/>
        <end position="404"/>
    </location>
</feature>
<dbReference type="SUPFAM" id="SSF51971">
    <property type="entry name" value="Nucleotide-binding domain"/>
    <property type="match status" value="1"/>
</dbReference>
<feature type="domain" description="Dihydroprymidine dehydrogenase" evidence="2">
    <location>
        <begin position="3"/>
        <end position="92"/>
    </location>
</feature>
<dbReference type="InterPro" id="IPR009051">
    <property type="entry name" value="Helical_ferredxn"/>
</dbReference>
<dbReference type="PRINTS" id="PR00419">
    <property type="entry name" value="ADXRDTASE"/>
</dbReference>
<dbReference type="GO" id="GO:0016491">
    <property type="term" value="F:oxidoreductase activity"/>
    <property type="evidence" value="ECO:0007669"/>
    <property type="project" value="InterPro"/>
</dbReference>
<dbReference type="InterPro" id="IPR028261">
    <property type="entry name" value="DPD_II"/>
</dbReference>